<keyword evidence="5 7" id="KW-1133">Transmembrane helix</keyword>
<dbReference type="AlphaFoldDB" id="A0A5N5TNV5"/>
<evidence type="ECO:0000256" key="1">
    <source>
        <dbReference type="ARBA" id="ARBA00004141"/>
    </source>
</evidence>
<evidence type="ECO:0000313" key="9">
    <source>
        <dbReference type="EMBL" id="KAB7507812.1"/>
    </source>
</evidence>
<organism evidence="9 10">
    <name type="scientific">Armadillidium nasatum</name>
    <dbReference type="NCBI Taxonomy" id="96803"/>
    <lineage>
        <taxon>Eukaryota</taxon>
        <taxon>Metazoa</taxon>
        <taxon>Ecdysozoa</taxon>
        <taxon>Arthropoda</taxon>
        <taxon>Crustacea</taxon>
        <taxon>Multicrustacea</taxon>
        <taxon>Malacostraca</taxon>
        <taxon>Eumalacostraca</taxon>
        <taxon>Peracarida</taxon>
        <taxon>Isopoda</taxon>
        <taxon>Oniscidea</taxon>
        <taxon>Crinocheta</taxon>
        <taxon>Armadillidiidae</taxon>
        <taxon>Armadillidium</taxon>
    </lineage>
</organism>
<comment type="subcellular location">
    <subcellularLocation>
        <location evidence="1">Membrane</location>
        <topology evidence="1">Multi-pass membrane protein</topology>
    </subcellularLocation>
</comment>
<evidence type="ECO:0000313" key="8">
    <source>
        <dbReference type="EMBL" id="KAB7504122.1"/>
    </source>
</evidence>
<dbReference type="Proteomes" id="UP000326759">
    <property type="component" value="Unassembled WGS sequence"/>
</dbReference>
<evidence type="ECO:0000256" key="6">
    <source>
        <dbReference type="ARBA" id="ARBA00023136"/>
    </source>
</evidence>
<keyword evidence="10" id="KW-1185">Reference proteome</keyword>
<dbReference type="Pfam" id="PF04923">
    <property type="entry name" value="Ninjurin"/>
    <property type="match status" value="1"/>
</dbReference>
<dbReference type="GO" id="GO:0007155">
    <property type="term" value="P:cell adhesion"/>
    <property type="evidence" value="ECO:0007669"/>
    <property type="project" value="UniProtKB-KW"/>
</dbReference>
<proteinExistence type="inferred from homology"/>
<evidence type="ECO:0000256" key="5">
    <source>
        <dbReference type="ARBA" id="ARBA00022989"/>
    </source>
</evidence>
<evidence type="ECO:0000256" key="2">
    <source>
        <dbReference type="ARBA" id="ARBA00008141"/>
    </source>
</evidence>
<evidence type="ECO:0000256" key="3">
    <source>
        <dbReference type="ARBA" id="ARBA00022692"/>
    </source>
</evidence>
<evidence type="ECO:0000313" key="10">
    <source>
        <dbReference type="Proteomes" id="UP000326759"/>
    </source>
</evidence>
<keyword evidence="3 7" id="KW-0812">Transmembrane</keyword>
<reference evidence="9 10" key="1">
    <citation type="journal article" date="2019" name="PLoS Biol.">
        <title>Sex chromosomes control vertical transmission of feminizing Wolbachia symbionts in an isopod.</title>
        <authorList>
            <person name="Becking T."/>
            <person name="Chebbi M.A."/>
            <person name="Giraud I."/>
            <person name="Moumen B."/>
            <person name="Laverre T."/>
            <person name="Caubet Y."/>
            <person name="Peccoud J."/>
            <person name="Gilbert C."/>
            <person name="Cordaux R."/>
        </authorList>
    </citation>
    <scope>NUCLEOTIDE SEQUENCE [LARGE SCALE GENOMIC DNA]</scope>
    <source>
        <strain evidence="9">ANa2</strain>
        <tissue evidence="9">Whole body excluding digestive tract and cuticle</tissue>
    </source>
</reference>
<dbReference type="GO" id="GO:0042246">
    <property type="term" value="P:tissue regeneration"/>
    <property type="evidence" value="ECO:0007669"/>
    <property type="project" value="InterPro"/>
</dbReference>
<dbReference type="PANTHER" id="PTHR12316">
    <property type="entry name" value="NINJURIN-RELATED"/>
    <property type="match status" value="1"/>
</dbReference>
<feature type="transmembrane region" description="Helical" evidence="7">
    <location>
        <begin position="138"/>
        <end position="158"/>
    </location>
</feature>
<dbReference type="InterPro" id="IPR007007">
    <property type="entry name" value="Ninjurin"/>
</dbReference>
<accession>A0A5N5TNV5</accession>
<dbReference type="EMBL" id="SEYY01000204">
    <property type="protein sequence ID" value="KAB7507812.1"/>
    <property type="molecule type" value="Genomic_DNA"/>
</dbReference>
<dbReference type="GO" id="GO:0016020">
    <property type="term" value="C:membrane"/>
    <property type="evidence" value="ECO:0007669"/>
    <property type="project" value="UniProtKB-SubCell"/>
</dbReference>
<feature type="transmembrane region" description="Helical" evidence="7">
    <location>
        <begin position="94"/>
        <end position="117"/>
    </location>
</feature>
<evidence type="ECO:0000256" key="4">
    <source>
        <dbReference type="ARBA" id="ARBA00022889"/>
    </source>
</evidence>
<protein>
    <submittedName>
        <fullName evidence="9">Ninjurin-2</fullName>
    </submittedName>
</protein>
<dbReference type="EMBL" id="SEYY01003726">
    <property type="protein sequence ID" value="KAB7504122.1"/>
    <property type="molecule type" value="Genomic_DNA"/>
</dbReference>
<sequence>MAQPAESTRLLGYTAASTTTPNTMGSTGATDIGAIEHGVRSEHYRNPKHVDINNMKRNMSIAKGFMDVSLLIANASQLKHVLLVGTESFTTTAYHLILFGISLSLILQVVTGIMLIVKERFDINIEDHQHSANLYNNITIALIFATLLINVFISSFGVGTKVKVPYNPYDQNIKGQQSTVS</sequence>
<dbReference type="PANTHER" id="PTHR12316:SF17">
    <property type="entry name" value="NINJURIN C, ISOFORM D"/>
    <property type="match status" value="1"/>
</dbReference>
<keyword evidence="6 7" id="KW-0472">Membrane</keyword>
<comment type="caution">
    <text evidence="9">The sequence shown here is derived from an EMBL/GenBank/DDBJ whole genome shotgun (WGS) entry which is preliminary data.</text>
</comment>
<dbReference type="OrthoDB" id="6114058at2759"/>
<evidence type="ECO:0000256" key="7">
    <source>
        <dbReference type="SAM" id="Phobius"/>
    </source>
</evidence>
<keyword evidence="4" id="KW-0130">Cell adhesion</keyword>
<gene>
    <name evidence="9" type="primary">Ninj2_2</name>
    <name evidence="8" type="synonym">Ninj2_1</name>
    <name evidence="9" type="ORF">Anas_07586</name>
    <name evidence="8" type="ORF">Anas_14255</name>
</gene>
<comment type="similarity">
    <text evidence="2">Belongs to the ninjurin family.</text>
</comment>
<name>A0A5N5TNV5_9CRUS</name>